<feature type="region of interest" description="Disordered" evidence="3">
    <location>
        <begin position="127"/>
        <end position="152"/>
    </location>
</feature>
<dbReference type="Gene3D" id="3.40.50.2000">
    <property type="entry name" value="Glycogen Phosphorylase B"/>
    <property type="match status" value="1"/>
</dbReference>
<protein>
    <recommendedName>
        <fullName evidence="2">Alpha-1,4 glucan phosphorylase</fullName>
        <ecNumber evidence="2">2.4.1.1</ecNumber>
    </recommendedName>
</protein>
<evidence type="ECO:0000313" key="5">
    <source>
        <dbReference type="EMBL" id="KAJ7634821.1"/>
    </source>
</evidence>
<accession>A0AAD7FNZ1</accession>
<name>A0AAD7FNZ1_9AGAR</name>
<comment type="caution">
    <text evidence="5">The sequence shown here is derived from an EMBL/GenBank/DDBJ whole genome shotgun (WGS) entry which is preliminary data.</text>
</comment>
<keyword evidence="6" id="KW-1185">Reference proteome</keyword>
<dbReference type="GO" id="GO:0005980">
    <property type="term" value="P:glycogen catabolic process"/>
    <property type="evidence" value="ECO:0007669"/>
    <property type="project" value="TreeGrafter"/>
</dbReference>
<dbReference type="Proteomes" id="UP001221142">
    <property type="component" value="Unassembled WGS sequence"/>
</dbReference>
<keyword evidence="2" id="KW-0663">Pyridoxal phosphate</keyword>
<feature type="chain" id="PRO_5042209355" description="Alpha-1,4 glucan phosphorylase" evidence="4">
    <location>
        <begin position="21"/>
        <end position="230"/>
    </location>
</feature>
<organism evidence="5 6">
    <name type="scientific">Roridomyces roridus</name>
    <dbReference type="NCBI Taxonomy" id="1738132"/>
    <lineage>
        <taxon>Eukaryota</taxon>
        <taxon>Fungi</taxon>
        <taxon>Dikarya</taxon>
        <taxon>Basidiomycota</taxon>
        <taxon>Agaricomycotina</taxon>
        <taxon>Agaricomycetes</taxon>
        <taxon>Agaricomycetidae</taxon>
        <taxon>Agaricales</taxon>
        <taxon>Marasmiineae</taxon>
        <taxon>Mycenaceae</taxon>
        <taxon>Roridomyces</taxon>
    </lineage>
</organism>
<evidence type="ECO:0000256" key="4">
    <source>
        <dbReference type="SAM" id="SignalP"/>
    </source>
</evidence>
<comment type="function">
    <text evidence="2">Allosteric enzyme that catalyzes the rate-limiting step in glycogen catabolism, the phosphorolytic cleavage of glycogen to produce glucose-1-phosphate, and plays a central role in maintaining cellular and organismal glucose homeostasis.</text>
</comment>
<proteinExistence type="inferred from homology"/>
<dbReference type="EC" id="2.4.1.1" evidence="2"/>
<feature type="compositionally biased region" description="Low complexity" evidence="3">
    <location>
        <begin position="127"/>
        <end position="139"/>
    </location>
</feature>
<comment type="catalytic activity">
    <reaction evidence="2">
        <text>[(1-&gt;4)-alpha-D-glucosyl](n) + phosphate = [(1-&gt;4)-alpha-D-glucosyl](n-1) + alpha-D-glucose 1-phosphate</text>
        <dbReference type="Rhea" id="RHEA:41732"/>
        <dbReference type="Rhea" id="RHEA-COMP:9584"/>
        <dbReference type="Rhea" id="RHEA-COMP:9586"/>
        <dbReference type="ChEBI" id="CHEBI:15444"/>
        <dbReference type="ChEBI" id="CHEBI:43474"/>
        <dbReference type="ChEBI" id="CHEBI:58601"/>
        <dbReference type="EC" id="2.4.1.1"/>
    </reaction>
</comment>
<dbReference type="SUPFAM" id="SSF53756">
    <property type="entry name" value="UDP-Glycosyltransferase/glycogen phosphorylase"/>
    <property type="match status" value="1"/>
</dbReference>
<evidence type="ECO:0000256" key="3">
    <source>
        <dbReference type="SAM" id="MobiDB-lite"/>
    </source>
</evidence>
<reference evidence="5" key="1">
    <citation type="submission" date="2023-03" db="EMBL/GenBank/DDBJ databases">
        <title>Massive genome expansion in bonnet fungi (Mycena s.s.) driven by repeated elements and novel gene families across ecological guilds.</title>
        <authorList>
            <consortium name="Lawrence Berkeley National Laboratory"/>
            <person name="Harder C.B."/>
            <person name="Miyauchi S."/>
            <person name="Viragh M."/>
            <person name="Kuo A."/>
            <person name="Thoen E."/>
            <person name="Andreopoulos B."/>
            <person name="Lu D."/>
            <person name="Skrede I."/>
            <person name="Drula E."/>
            <person name="Henrissat B."/>
            <person name="Morin E."/>
            <person name="Kohler A."/>
            <person name="Barry K."/>
            <person name="LaButti K."/>
            <person name="Morin E."/>
            <person name="Salamov A."/>
            <person name="Lipzen A."/>
            <person name="Mereny Z."/>
            <person name="Hegedus B."/>
            <person name="Baldrian P."/>
            <person name="Stursova M."/>
            <person name="Weitz H."/>
            <person name="Taylor A."/>
            <person name="Grigoriev I.V."/>
            <person name="Nagy L.G."/>
            <person name="Martin F."/>
            <person name="Kauserud H."/>
        </authorList>
    </citation>
    <scope>NUCLEOTIDE SEQUENCE</scope>
    <source>
        <strain evidence="5">9284</strain>
    </source>
</reference>
<dbReference type="Pfam" id="PF00343">
    <property type="entry name" value="Phosphorylase"/>
    <property type="match status" value="1"/>
</dbReference>
<sequence length="230" mass="25150">MPGLRWLSSATLSLCRRSLGLSLLTVQVHSVLDDLLVNWNETAPQYTRKATKRAYYLCPEFLMGRTLNNALFNLGLKEQYSVRPKVRFQHGGYSRPGARGTLGNGALGSLAACYLDSTVSQELPVGATSAGCSNSSSRSGSRRVLRTQGSTTNPWELPRLDVAYEVRFYGSPDQKNTSAAGKKKTICLIVNVAPIINADPHTKDLLSLYFLPDYSVPRSSPPPAHPNRGH</sequence>
<feature type="signal peptide" evidence="4">
    <location>
        <begin position="1"/>
        <end position="20"/>
    </location>
</feature>
<evidence type="ECO:0000313" key="6">
    <source>
        <dbReference type="Proteomes" id="UP001221142"/>
    </source>
</evidence>
<dbReference type="GO" id="GO:0008184">
    <property type="term" value="F:glycogen phosphorylase activity"/>
    <property type="evidence" value="ECO:0007669"/>
    <property type="project" value="InterPro"/>
</dbReference>
<keyword evidence="4" id="KW-0732">Signal</keyword>
<dbReference type="PANTHER" id="PTHR11468:SF3">
    <property type="entry name" value="GLYCOGEN PHOSPHORYLASE, LIVER FORM"/>
    <property type="match status" value="1"/>
</dbReference>
<evidence type="ECO:0000256" key="2">
    <source>
        <dbReference type="RuleBase" id="RU000587"/>
    </source>
</evidence>
<gene>
    <name evidence="5" type="ORF">FB45DRAFT_865449</name>
</gene>
<evidence type="ECO:0000256" key="1">
    <source>
        <dbReference type="ARBA" id="ARBA00006047"/>
    </source>
</evidence>
<keyword evidence="2" id="KW-0808">Transferase</keyword>
<dbReference type="GO" id="GO:0030170">
    <property type="term" value="F:pyridoxal phosphate binding"/>
    <property type="evidence" value="ECO:0007669"/>
    <property type="project" value="TreeGrafter"/>
</dbReference>
<keyword evidence="2" id="KW-0119">Carbohydrate metabolism</keyword>
<dbReference type="GO" id="GO:0005737">
    <property type="term" value="C:cytoplasm"/>
    <property type="evidence" value="ECO:0007669"/>
    <property type="project" value="TreeGrafter"/>
</dbReference>
<comment type="similarity">
    <text evidence="1 2">Belongs to the glycogen phosphorylase family.</text>
</comment>
<comment type="cofactor">
    <cofactor evidence="2">
        <name>pyridoxal 5'-phosphate</name>
        <dbReference type="ChEBI" id="CHEBI:597326"/>
    </cofactor>
</comment>
<keyword evidence="2" id="KW-0328">Glycosyltransferase</keyword>
<dbReference type="InterPro" id="IPR000811">
    <property type="entry name" value="Glyco_trans_35"/>
</dbReference>
<dbReference type="EMBL" id="JARKIF010000007">
    <property type="protein sequence ID" value="KAJ7634821.1"/>
    <property type="molecule type" value="Genomic_DNA"/>
</dbReference>
<dbReference type="PANTHER" id="PTHR11468">
    <property type="entry name" value="GLYCOGEN PHOSPHORYLASE"/>
    <property type="match status" value="1"/>
</dbReference>
<dbReference type="AlphaFoldDB" id="A0AAD7FNZ1"/>